<name>A0A1X7RQ88_ZYMT9</name>
<gene>
    <name evidence="8" type="ORF">ZT3D7_G4765</name>
</gene>
<organism evidence="8 9">
    <name type="scientific">Zymoseptoria tritici (strain ST99CH_3D7)</name>
    <dbReference type="NCBI Taxonomy" id="1276538"/>
    <lineage>
        <taxon>Eukaryota</taxon>
        <taxon>Fungi</taxon>
        <taxon>Dikarya</taxon>
        <taxon>Ascomycota</taxon>
        <taxon>Pezizomycotina</taxon>
        <taxon>Dothideomycetes</taxon>
        <taxon>Dothideomycetidae</taxon>
        <taxon>Mycosphaerellales</taxon>
        <taxon>Mycosphaerellaceae</taxon>
        <taxon>Zymoseptoria</taxon>
    </lineage>
</organism>
<evidence type="ECO:0000256" key="2">
    <source>
        <dbReference type="ARBA" id="ARBA00022692"/>
    </source>
</evidence>
<comment type="similarity">
    <text evidence="5">Belongs to the SAT4 family.</text>
</comment>
<evidence type="ECO:0000256" key="3">
    <source>
        <dbReference type="ARBA" id="ARBA00022989"/>
    </source>
</evidence>
<dbReference type="Pfam" id="PF20684">
    <property type="entry name" value="Fung_rhodopsin"/>
    <property type="match status" value="1"/>
</dbReference>
<dbReference type="Proteomes" id="UP000215127">
    <property type="component" value="Chromosome 4"/>
</dbReference>
<feature type="domain" description="Rhodopsin" evidence="7">
    <location>
        <begin position="43"/>
        <end position="287"/>
    </location>
</feature>
<dbReference type="EMBL" id="LT853695">
    <property type="protein sequence ID" value="SMQ49614.1"/>
    <property type="molecule type" value="Genomic_DNA"/>
</dbReference>
<evidence type="ECO:0000256" key="6">
    <source>
        <dbReference type="SAM" id="Phobius"/>
    </source>
</evidence>
<feature type="transmembrane region" description="Helical" evidence="6">
    <location>
        <begin position="224"/>
        <end position="245"/>
    </location>
</feature>
<dbReference type="PANTHER" id="PTHR33048:SF47">
    <property type="entry name" value="INTEGRAL MEMBRANE PROTEIN-RELATED"/>
    <property type="match status" value="1"/>
</dbReference>
<feature type="transmembrane region" description="Helical" evidence="6">
    <location>
        <begin position="260"/>
        <end position="280"/>
    </location>
</feature>
<keyword evidence="3 6" id="KW-1133">Transmembrane helix</keyword>
<keyword evidence="4 6" id="KW-0472">Membrane</keyword>
<accession>A0A1X7RQ88</accession>
<evidence type="ECO:0000256" key="4">
    <source>
        <dbReference type="ARBA" id="ARBA00023136"/>
    </source>
</evidence>
<keyword evidence="2 6" id="KW-0812">Transmembrane</keyword>
<dbReference type="InterPro" id="IPR049326">
    <property type="entry name" value="Rhodopsin_dom_fungi"/>
</dbReference>
<dbReference type="InterPro" id="IPR052337">
    <property type="entry name" value="SAT4-like"/>
</dbReference>
<evidence type="ECO:0000313" key="8">
    <source>
        <dbReference type="EMBL" id="SMQ49614.1"/>
    </source>
</evidence>
<dbReference type="GO" id="GO:0016020">
    <property type="term" value="C:membrane"/>
    <property type="evidence" value="ECO:0007669"/>
    <property type="project" value="UniProtKB-SubCell"/>
</dbReference>
<dbReference type="STRING" id="1276538.A0A1X7RQ88"/>
<sequence>MGSGDNILHIDIHETQPWPSELSWLNSYTGTLYAAASLMVAQRLLLRTFRLGTPLGLDDALIFAAWIGATGFFVEATLAMNSLDYGVPVQPSKNEFVTFMLWLIEITFTFSQCCLKLAVLAILNRFVKATSDTRIRYAIYAAGTFTAFSLPTLCATSFGACRPSFTAYWRAMNASYAANHDVRCINKFALAIVSGVVVIFQDLYTIAIPWAITRSFGLNKRQTLALNLVFMLGLIVTAASCVRTYHHTSVYRGDRVSHNLVYTIIWATVEVQVAIICACLPSLRTFLGTRITHDLELGTIHAPRSRNIHDSRHNSNWSRKVLPSRQIWRTVLSRRPPERCEECISRIE</sequence>
<feature type="transmembrane region" description="Helical" evidence="6">
    <location>
        <begin position="135"/>
        <end position="160"/>
    </location>
</feature>
<evidence type="ECO:0000313" key="9">
    <source>
        <dbReference type="Proteomes" id="UP000215127"/>
    </source>
</evidence>
<dbReference type="PANTHER" id="PTHR33048">
    <property type="entry name" value="PTH11-LIKE INTEGRAL MEMBRANE PROTEIN (AFU_ORTHOLOGUE AFUA_5G11245)"/>
    <property type="match status" value="1"/>
</dbReference>
<comment type="subcellular location">
    <subcellularLocation>
        <location evidence="1">Membrane</location>
        <topology evidence="1">Multi-pass membrane protein</topology>
    </subcellularLocation>
</comment>
<evidence type="ECO:0000259" key="7">
    <source>
        <dbReference type="Pfam" id="PF20684"/>
    </source>
</evidence>
<dbReference type="AlphaFoldDB" id="A0A1X7RQ88"/>
<feature type="transmembrane region" description="Helical" evidence="6">
    <location>
        <begin position="58"/>
        <end position="79"/>
    </location>
</feature>
<evidence type="ECO:0000256" key="5">
    <source>
        <dbReference type="ARBA" id="ARBA00038359"/>
    </source>
</evidence>
<feature type="transmembrane region" description="Helical" evidence="6">
    <location>
        <begin position="27"/>
        <end position="46"/>
    </location>
</feature>
<reference evidence="8 9" key="1">
    <citation type="submission" date="2016-06" db="EMBL/GenBank/DDBJ databases">
        <authorList>
            <person name="Kjaerup R.B."/>
            <person name="Dalgaard T.S."/>
            <person name="Juul-Madsen H.R."/>
        </authorList>
    </citation>
    <scope>NUCLEOTIDE SEQUENCE [LARGE SCALE GENOMIC DNA]</scope>
</reference>
<protein>
    <recommendedName>
        <fullName evidence="7">Rhodopsin domain-containing protein</fullName>
    </recommendedName>
</protein>
<feature type="transmembrane region" description="Helical" evidence="6">
    <location>
        <begin position="188"/>
        <end position="212"/>
    </location>
</feature>
<keyword evidence="9" id="KW-1185">Reference proteome</keyword>
<evidence type="ECO:0000256" key="1">
    <source>
        <dbReference type="ARBA" id="ARBA00004141"/>
    </source>
</evidence>
<feature type="transmembrane region" description="Helical" evidence="6">
    <location>
        <begin position="99"/>
        <end position="123"/>
    </location>
</feature>
<proteinExistence type="inferred from homology"/>